<keyword evidence="3" id="KW-1003">Cell membrane</keyword>
<dbReference type="RefSeq" id="WP_380740410.1">
    <property type="nucleotide sequence ID" value="NZ_CAMIPH010000020.1"/>
</dbReference>
<keyword evidence="8" id="KW-0472">Membrane</keyword>
<evidence type="ECO:0000256" key="5">
    <source>
        <dbReference type="ARBA" id="ARBA00022649"/>
    </source>
</evidence>
<proteinExistence type="inferred from homology"/>
<comment type="subcellular location">
    <subcellularLocation>
        <location evidence="1">Cell inner membrane</location>
        <topology evidence="1">Single-pass membrane protein</topology>
    </subcellularLocation>
</comment>
<dbReference type="InterPro" id="IPR000021">
    <property type="entry name" value="Hok/gef_toxin"/>
</dbReference>
<evidence type="ECO:0000256" key="4">
    <source>
        <dbReference type="ARBA" id="ARBA00022519"/>
    </source>
</evidence>
<evidence type="ECO:0000313" key="10">
    <source>
        <dbReference type="EMBL" id="USV03334.1"/>
    </source>
</evidence>
<keyword evidence="7" id="KW-1133">Transmembrane helix</keyword>
<keyword evidence="11" id="KW-1185">Reference proteome</keyword>
<keyword evidence="6" id="KW-0812">Transmembrane</keyword>
<reference evidence="10" key="1">
    <citation type="journal article" date="2022" name="BMC Genomics">
        <title>Genome sequence of the entomopathogenic Serratia entomophila isolate 626 and characterisation of the species specific itaconate degradation pathway.</title>
        <authorList>
            <person name="Vaughan A.L."/>
            <person name="Altermann E."/>
            <person name="Glare T.R."/>
            <person name="Hurst M.R.H."/>
        </authorList>
    </citation>
    <scope>NUCLEOTIDE SEQUENCE</scope>
    <source>
        <strain evidence="10">626</strain>
    </source>
</reference>
<dbReference type="Pfam" id="PF01848">
    <property type="entry name" value="HOK_GEF"/>
    <property type="match status" value="1"/>
</dbReference>
<dbReference type="Proteomes" id="UP001056873">
    <property type="component" value="Chromosome"/>
</dbReference>
<evidence type="ECO:0000256" key="2">
    <source>
        <dbReference type="ARBA" id="ARBA00008629"/>
    </source>
</evidence>
<evidence type="ECO:0000256" key="9">
    <source>
        <dbReference type="SAM" id="MobiDB-lite"/>
    </source>
</evidence>
<organism evidence="10 11">
    <name type="scientific">Serratia entomophila</name>
    <dbReference type="NCBI Taxonomy" id="42906"/>
    <lineage>
        <taxon>Bacteria</taxon>
        <taxon>Pseudomonadati</taxon>
        <taxon>Pseudomonadota</taxon>
        <taxon>Gammaproteobacteria</taxon>
        <taxon>Enterobacterales</taxon>
        <taxon>Yersiniaceae</taxon>
        <taxon>Serratia</taxon>
    </lineage>
</organism>
<evidence type="ECO:0000256" key="3">
    <source>
        <dbReference type="ARBA" id="ARBA00022475"/>
    </source>
</evidence>
<keyword evidence="4" id="KW-0997">Cell inner membrane</keyword>
<comment type="similarity">
    <text evidence="2">Belongs to the Hok/Gef family.</text>
</comment>
<keyword evidence="5" id="KW-1277">Toxin-antitoxin system</keyword>
<evidence type="ECO:0000256" key="6">
    <source>
        <dbReference type="ARBA" id="ARBA00022692"/>
    </source>
</evidence>
<evidence type="ECO:0000256" key="8">
    <source>
        <dbReference type="ARBA" id="ARBA00023136"/>
    </source>
</evidence>
<evidence type="ECO:0000313" key="11">
    <source>
        <dbReference type="Proteomes" id="UP001056873"/>
    </source>
</evidence>
<protein>
    <submittedName>
        <fullName evidence="10">Type I toxin-antitoxin system Hok family toxin</fullName>
    </submittedName>
</protein>
<evidence type="ECO:0000256" key="7">
    <source>
        <dbReference type="ARBA" id="ARBA00022989"/>
    </source>
</evidence>
<name>A0ABY5CZI2_9GAMM</name>
<feature type="compositionally biased region" description="Low complexity" evidence="9">
    <location>
        <begin position="70"/>
        <end position="81"/>
    </location>
</feature>
<evidence type="ECO:0000256" key="1">
    <source>
        <dbReference type="ARBA" id="ARBA00004377"/>
    </source>
</evidence>
<sequence>MPDKRSVLKLIVICATVISLAWITHSQLCELRIRPLIVGALIHEHPPNKNGEPKARRFHVDAQAYFRPAASRSSAALSVASQGKCSRPKWP</sequence>
<accession>A0ABY5CZI2</accession>
<feature type="region of interest" description="Disordered" evidence="9">
    <location>
        <begin position="70"/>
        <end position="91"/>
    </location>
</feature>
<dbReference type="EMBL" id="CP074347">
    <property type="protein sequence ID" value="USV03334.1"/>
    <property type="molecule type" value="Genomic_DNA"/>
</dbReference>
<gene>
    <name evidence="10" type="ORF">KFQ06_19745</name>
</gene>